<feature type="modified residue" description="N6-(pyridoxal phosphate)lysine" evidence="5">
    <location>
        <position position="98"/>
    </location>
</feature>
<evidence type="ECO:0000256" key="8">
    <source>
        <dbReference type="SAM" id="MobiDB-lite"/>
    </source>
</evidence>
<evidence type="ECO:0000256" key="5">
    <source>
        <dbReference type="HAMAP-Rule" id="MF_02120"/>
    </source>
</evidence>
<keyword evidence="5 7" id="KW-0457">Lysine biosynthesis</keyword>
<dbReference type="InterPro" id="IPR029066">
    <property type="entry name" value="PLP-binding_barrel"/>
</dbReference>
<feature type="domain" description="Orn/DAP/Arg decarboxylase 2 N-terminal" evidence="9">
    <location>
        <begin position="228"/>
        <end position="371"/>
    </location>
</feature>
<dbReference type="EMBL" id="QMEB01000099">
    <property type="protein sequence ID" value="NMG20507.1"/>
    <property type="molecule type" value="Genomic_DNA"/>
</dbReference>
<feature type="region of interest" description="Disordered" evidence="8">
    <location>
        <begin position="1"/>
        <end position="21"/>
    </location>
</feature>
<comment type="catalytic activity">
    <reaction evidence="5 7">
        <text>meso-2,6-diaminopimelate + H(+) = L-lysine + CO2</text>
        <dbReference type="Rhea" id="RHEA:15101"/>
        <dbReference type="ChEBI" id="CHEBI:15378"/>
        <dbReference type="ChEBI" id="CHEBI:16526"/>
        <dbReference type="ChEBI" id="CHEBI:32551"/>
        <dbReference type="ChEBI" id="CHEBI:57791"/>
        <dbReference type="EC" id="4.1.1.20"/>
    </reaction>
</comment>
<dbReference type="Proteomes" id="UP000718564">
    <property type="component" value="Unassembled WGS sequence"/>
</dbReference>
<organism evidence="10 11">
    <name type="scientific">Brasilonema bromeliae SPC951</name>
    <dbReference type="NCBI Taxonomy" id="385972"/>
    <lineage>
        <taxon>Bacteria</taxon>
        <taxon>Bacillati</taxon>
        <taxon>Cyanobacteriota</taxon>
        <taxon>Cyanophyceae</taxon>
        <taxon>Nostocales</taxon>
        <taxon>Scytonemataceae</taxon>
        <taxon>Brasilonema</taxon>
        <taxon>Bromeliae group (in: Brasilonema)</taxon>
    </lineage>
</organism>
<keyword evidence="3 5" id="KW-0663">Pyridoxal phosphate</keyword>
<comment type="pathway">
    <text evidence="5 7">Amino-acid biosynthesis; L-lysine biosynthesis via DAP pathway; L-lysine from DL-2,6-diaminopimelate: step 1/1.</text>
</comment>
<dbReference type="PRINTS" id="PR01181">
    <property type="entry name" value="DAPDCRBXLASE"/>
</dbReference>
<protein>
    <recommendedName>
        <fullName evidence="5 6">Diaminopimelate decarboxylase</fullName>
        <shortName evidence="5">DAP decarboxylase</shortName>
        <shortName evidence="5">DAPDC</shortName>
        <ecNumber evidence="5 6">4.1.1.20</ecNumber>
    </recommendedName>
</protein>
<evidence type="ECO:0000256" key="4">
    <source>
        <dbReference type="ARBA" id="ARBA00023239"/>
    </source>
</evidence>
<feature type="binding site" evidence="5">
    <location>
        <position position="465"/>
    </location>
    <ligand>
        <name>substrate</name>
    </ligand>
</feature>
<reference evidence="10 11" key="1">
    <citation type="submission" date="2018-06" db="EMBL/GenBank/DDBJ databases">
        <title>Comparative genomics of Brasilonema spp. strains.</title>
        <authorList>
            <person name="Alvarenga D.O."/>
            <person name="Fiore M.F."/>
            <person name="Varani A.M."/>
        </authorList>
    </citation>
    <scope>NUCLEOTIDE SEQUENCE [LARGE SCALE GENOMIC DNA]</scope>
    <source>
        <strain evidence="10 11">SPC951</strain>
    </source>
</reference>
<evidence type="ECO:0000256" key="3">
    <source>
        <dbReference type="ARBA" id="ARBA00022898"/>
    </source>
</evidence>
<feature type="binding site" evidence="5">
    <location>
        <position position="368"/>
    </location>
    <ligand>
        <name>substrate</name>
    </ligand>
</feature>
<dbReference type="GO" id="GO:0008836">
    <property type="term" value="F:diaminopimelate decarboxylase activity"/>
    <property type="evidence" value="ECO:0007669"/>
    <property type="project" value="UniProtKB-EC"/>
</dbReference>
<evidence type="ECO:0000256" key="2">
    <source>
        <dbReference type="ARBA" id="ARBA00022793"/>
    </source>
</evidence>
<evidence type="ECO:0000256" key="6">
    <source>
        <dbReference type="NCBIfam" id="TIGR01048"/>
    </source>
</evidence>
<feature type="binding site" evidence="5">
    <location>
        <position position="323"/>
    </location>
    <ligand>
        <name>pyridoxal 5'-phosphate</name>
        <dbReference type="ChEBI" id="CHEBI:597326"/>
    </ligand>
</feature>
<dbReference type="Gene3D" id="2.40.37.10">
    <property type="entry name" value="Lyase, Ornithine Decarboxylase, Chain A, domain 1"/>
    <property type="match status" value="2"/>
</dbReference>
<feature type="compositionally biased region" description="Polar residues" evidence="8">
    <location>
        <begin position="11"/>
        <end position="21"/>
    </location>
</feature>
<proteinExistence type="inferred from homology"/>
<dbReference type="SUPFAM" id="SSF51419">
    <property type="entry name" value="PLP-binding barrel"/>
    <property type="match status" value="1"/>
</dbReference>
<keyword evidence="2 5" id="KW-0210">Decarboxylase</keyword>
<feature type="binding site" evidence="5">
    <location>
        <position position="405"/>
    </location>
    <ligand>
        <name>substrate</name>
    </ligand>
</feature>
<keyword evidence="4 5" id="KW-0456">Lyase</keyword>
<evidence type="ECO:0000256" key="7">
    <source>
        <dbReference type="RuleBase" id="RU003738"/>
    </source>
</evidence>
<feature type="binding site" evidence="5">
    <location>
        <position position="465"/>
    </location>
    <ligand>
        <name>pyridoxal 5'-phosphate</name>
        <dbReference type="ChEBI" id="CHEBI:597326"/>
    </ligand>
</feature>
<dbReference type="InterPro" id="IPR022644">
    <property type="entry name" value="De-COase2_N"/>
</dbReference>
<feature type="binding site" evidence="5">
    <location>
        <position position="409"/>
    </location>
    <ligand>
        <name>substrate</name>
    </ligand>
</feature>
<dbReference type="InterPro" id="IPR000183">
    <property type="entry name" value="Orn/DAP/Arg_de-COase"/>
</dbReference>
<evidence type="ECO:0000256" key="1">
    <source>
        <dbReference type="ARBA" id="ARBA00001933"/>
    </source>
</evidence>
<dbReference type="NCBIfam" id="TIGR01048">
    <property type="entry name" value="lysA"/>
    <property type="match status" value="1"/>
</dbReference>
<keyword evidence="11" id="KW-1185">Reference proteome</keyword>
<comment type="caution">
    <text evidence="10">The sequence shown here is derived from an EMBL/GenBank/DDBJ whole genome shotgun (WGS) entry which is preliminary data.</text>
</comment>
<dbReference type="RefSeq" id="WP_169155769.1">
    <property type="nucleotide sequence ID" value="NZ_CAWPJE010000081.1"/>
</dbReference>
<feature type="binding site" evidence="5">
    <location>
        <begin position="365"/>
        <end position="368"/>
    </location>
    <ligand>
        <name>pyridoxal 5'-phosphate</name>
        <dbReference type="ChEBI" id="CHEBI:597326"/>
    </ligand>
</feature>
<dbReference type="EC" id="4.1.1.20" evidence="5 6"/>
<dbReference type="SUPFAM" id="SSF50621">
    <property type="entry name" value="Alanine racemase C-terminal domain-like"/>
    <property type="match status" value="1"/>
</dbReference>
<name>A0ABX1PAL9_9CYAN</name>
<keyword evidence="5" id="KW-0028">Amino-acid biosynthesis</keyword>
<dbReference type="HAMAP" id="MF_02120">
    <property type="entry name" value="LysA"/>
    <property type="match status" value="1"/>
</dbReference>
<evidence type="ECO:0000259" key="9">
    <source>
        <dbReference type="Pfam" id="PF02784"/>
    </source>
</evidence>
<sequence length="513" mass="55763">MVSTHPAGVQHSGSQYLPQANPQNINLSPNQQLLPLTARVNNHDHLEIGGCDVTTLVEQFGSPLYILDEQTLRTACRQYQDSFKRYYKGESQVLYASKAWSCISVCAIAHDAGLGIDVVSGGELYTALSAGVSPDKIYFHGNNKSHQELTFAIESGCIIVVDNWYELRTLVEIATEAGETALREGSQCGLGVSPSGASGVFPPQATALAQRDRRSYPKGGEVTSSSPIRIMLRLTPGIECHTHEYIRTGHLDSKFGFDPNQLDDLFTFVSQQSVINCLGLHAHIGSQIFERQPHQDLAAVMVEWMNKAAGYGLSIKELNVGGGLGIKYTESDDPPSIEEWVKPICEVIQQACAANNLPLPKLLSEPGRSLIGTACVTAYSVGSSKVIPEIRTYVAVDGGMSDNPRPITYQSVYRAIVANRMSAPLTESVTIAGKHCESGDILIKDAQVPKIESGDILVVIATGAYNYSMASNYNRLPRPAAVIVANGEANLILRRETYQDLIRQDCLPQRLKS</sequence>
<comment type="function">
    <text evidence="5">Specifically catalyzes the decarboxylation of meso-diaminopimelate (meso-DAP) to L-lysine.</text>
</comment>
<dbReference type="InterPro" id="IPR009006">
    <property type="entry name" value="Ala_racemase/Decarboxylase_C"/>
</dbReference>
<evidence type="ECO:0000313" key="11">
    <source>
        <dbReference type="Proteomes" id="UP000718564"/>
    </source>
</evidence>
<comment type="subunit">
    <text evidence="5">Homodimer.</text>
</comment>
<dbReference type="Pfam" id="PF02784">
    <property type="entry name" value="Orn_Arg_deC_N"/>
    <property type="match status" value="2"/>
</dbReference>
<evidence type="ECO:0000313" key="10">
    <source>
        <dbReference type="EMBL" id="NMG20507.1"/>
    </source>
</evidence>
<dbReference type="PRINTS" id="PR01179">
    <property type="entry name" value="ODADCRBXLASE"/>
</dbReference>
<dbReference type="PANTHER" id="PTHR43727">
    <property type="entry name" value="DIAMINOPIMELATE DECARBOXYLASE"/>
    <property type="match status" value="1"/>
</dbReference>
<dbReference type="PANTHER" id="PTHR43727:SF2">
    <property type="entry name" value="GROUP IV DECARBOXYLASE"/>
    <property type="match status" value="1"/>
</dbReference>
<feature type="domain" description="Orn/DAP/Arg decarboxylase 2 N-terminal" evidence="9">
    <location>
        <begin position="72"/>
        <end position="177"/>
    </location>
</feature>
<dbReference type="CDD" id="cd06828">
    <property type="entry name" value="PLPDE_III_DapDC"/>
    <property type="match status" value="1"/>
</dbReference>
<dbReference type="Gene3D" id="3.20.20.10">
    <property type="entry name" value="Alanine racemase"/>
    <property type="match status" value="2"/>
</dbReference>
<comment type="similarity">
    <text evidence="5">Belongs to the Orn/Lys/Arg decarboxylase class-II family. LysA subfamily.</text>
</comment>
<dbReference type="InterPro" id="IPR002986">
    <property type="entry name" value="DAP_deCOOHase_LysA"/>
</dbReference>
<feature type="binding site" evidence="5">
    <location>
        <position position="437"/>
    </location>
    <ligand>
        <name>substrate</name>
    </ligand>
</feature>
<comment type="cofactor">
    <cofactor evidence="1 5 7">
        <name>pyridoxal 5'-phosphate</name>
        <dbReference type="ChEBI" id="CHEBI:597326"/>
    </cofactor>
</comment>
<accession>A0ABX1PAL9</accession>
<gene>
    <name evidence="5 10" type="primary">lysA</name>
    <name evidence="10" type="ORF">DP116_13990</name>
</gene>